<gene>
    <name evidence="9" type="ORF">Taro_040484</name>
</gene>
<feature type="transmembrane region" description="Helical" evidence="6">
    <location>
        <begin position="71"/>
        <end position="93"/>
    </location>
</feature>
<dbReference type="PANTHER" id="PTHR31218">
    <property type="entry name" value="WAT1-RELATED PROTEIN"/>
    <property type="match status" value="1"/>
</dbReference>
<comment type="similarity">
    <text evidence="2 6">Belongs to the drug/metabolite transporter (DMT) superfamily. Plant drug/metabolite exporter (P-DME) (TC 2.A.7.4) family.</text>
</comment>
<feature type="domain" description="EamA" evidence="8">
    <location>
        <begin position="12"/>
        <end position="143"/>
    </location>
</feature>
<dbReference type="InterPro" id="IPR037185">
    <property type="entry name" value="EmrE-like"/>
</dbReference>
<keyword evidence="3 6" id="KW-0812">Transmembrane</keyword>
<evidence type="ECO:0000313" key="10">
    <source>
        <dbReference type="Proteomes" id="UP000652761"/>
    </source>
</evidence>
<keyword evidence="10" id="KW-1185">Reference proteome</keyword>
<feature type="transmembrane region" description="Helical" evidence="6">
    <location>
        <begin position="99"/>
        <end position="120"/>
    </location>
</feature>
<proteinExistence type="inferred from homology"/>
<feature type="transmembrane region" description="Helical" evidence="6">
    <location>
        <begin position="7"/>
        <end position="26"/>
    </location>
</feature>
<feature type="transmembrane region" description="Helical" evidence="6">
    <location>
        <begin position="38"/>
        <end position="59"/>
    </location>
</feature>
<comment type="subcellular location">
    <subcellularLocation>
        <location evidence="1 6">Membrane</location>
        <topology evidence="1 6">Multi-pass membrane protein</topology>
    </subcellularLocation>
</comment>
<dbReference type="InterPro" id="IPR000620">
    <property type="entry name" value="EamA_dom"/>
</dbReference>
<protein>
    <recommendedName>
        <fullName evidence="6">WAT1-related protein</fullName>
    </recommendedName>
</protein>
<keyword evidence="5 6" id="KW-0472">Membrane</keyword>
<name>A0A843WBZ9_COLES</name>
<feature type="domain" description="EamA" evidence="8">
    <location>
        <begin position="189"/>
        <end position="327"/>
    </location>
</feature>
<evidence type="ECO:0000256" key="1">
    <source>
        <dbReference type="ARBA" id="ARBA00004141"/>
    </source>
</evidence>
<sequence>MGDGKDCLPAVAMVVVQVGYAGLNVVSKLAMNTGMNPFVMVAYRQVVATIFLTPLAYFYEGKTWTRVTSAIIFQIFLSSIFGATLNQLLYFLGLKYSTPTVACALSNTLPAITFIMAVPFRMETVGIRTKSGVAKVLGTVVCVGGSMLMTFYKGNLVRLPPSGIHWKYAEEVEGSGASAAAADEEKMALGAALVVLSCVAWAVWFIIQTKMSRTFASPYTSSALMCFMASFQCLAVGAAVERKISGWKVGFDIRLVASVYTGVVGSGLAFVLMSWCIQRRGPLFVSMFSPLLLVIVAVLGWAILDEKLYVGSVVGSALIVGGLYLVLWGKGQELSDQKKSTSSTVNIGGGKSNVMDEEQGQHGAIGLTPYSP</sequence>
<dbReference type="OrthoDB" id="1728340at2759"/>
<dbReference type="Proteomes" id="UP000652761">
    <property type="component" value="Unassembled WGS sequence"/>
</dbReference>
<feature type="transmembrane region" description="Helical" evidence="6">
    <location>
        <begin position="187"/>
        <end position="207"/>
    </location>
</feature>
<dbReference type="GO" id="GO:0016020">
    <property type="term" value="C:membrane"/>
    <property type="evidence" value="ECO:0007669"/>
    <property type="project" value="UniProtKB-SubCell"/>
</dbReference>
<comment type="caution">
    <text evidence="9">The sequence shown here is derived from an EMBL/GenBank/DDBJ whole genome shotgun (WGS) entry which is preliminary data.</text>
</comment>
<evidence type="ECO:0000256" key="2">
    <source>
        <dbReference type="ARBA" id="ARBA00007635"/>
    </source>
</evidence>
<organism evidence="9 10">
    <name type="scientific">Colocasia esculenta</name>
    <name type="common">Wild taro</name>
    <name type="synonym">Arum esculentum</name>
    <dbReference type="NCBI Taxonomy" id="4460"/>
    <lineage>
        <taxon>Eukaryota</taxon>
        <taxon>Viridiplantae</taxon>
        <taxon>Streptophyta</taxon>
        <taxon>Embryophyta</taxon>
        <taxon>Tracheophyta</taxon>
        <taxon>Spermatophyta</taxon>
        <taxon>Magnoliopsida</taxon>
        <taxon>Liliopsida</taxon>
        <taxon>Araceae</taxon>
        <taxon>Aroideae</taxon>
        <taxon>Colocasieae</taxon>
        <taxon>Colocasia</taxon>
    </lineage>
</organism>
<feature type="transmembrane region" description="Helical" evidence="6">
    <location>
        <begin position="255"/>
        <end position="276"/>
    </location>
</feature>
<dbReference type="EMBL" id="NMUH01003921">
    <property type="protein sequence ID" value="MQM07642.1"/>
    <property type="molecule type" value="Genomic_DNA"/>
</dbReference>
<feature type="transmembrane region" description="Helical" evidence="6">
    <location>
        <begin position="283"/>
        <end position="303"/>
    </location>
</feature>
<accession>A0A843WBZ9</accession>
<feature type="transmembrane region" description="Helical" evidence="6">
    <location>
        <begin position="309"/>
        <end position="329"/>
    </location>
</feature>
<feature type="region of interest" description="Disordered" evidence="7">
    <location>
        <begin position="339"/>
        <end position="372"/>
    </location>
</feature>
<dbReference type="SMR" id="A0A843WBZ9"/>
<keyword evidence="4 6" id="KW-1133">Transmembrane helix</keyword>
<dbReference type="GO" id="GO:0022857">
    <property type="term" value="F:transmembrane transporter activity"/>
    <property type="evidence" value="ECO:0007669"/>
    <property type="project" value="InterPro"/>
</dbReference>
<evidence type="ECO:0000313" key="9">
    <source>
        <dbReference type="EMBL" id="MQM07642.1"/>
    </source>
</evidence>
<dbReference type="InterPro" id="IPR030184">
    <property type="entry name" value="WAT1-related"/>
</dbReference>
<dbReference type="Pfam" id="PF00892">
    <property type="entry name" value="EamA"/>
    <property type="match status" value="2"/>
</dbReference>
<reference evidence="9" key="1">
    <citation type="submission" date="2017-07" db="EMBL/GenBank/DDBJ databases">
        <title>Taro Niue Genome Assembly and Annotation.</title>
        <authorList>
            <person name="Atibalentja N."/>
            <person name="Keating K."/>
            <person name="Fields C.J."/>
        </authorList>
    </citation>
    <scope>NUCLEOTIDE SEQUENCE</scope>
    <source>
        <strain evidence="9">Niue_2</strain>
        <tissue evidence="9">Leaf</tissue>
    </source>
</reference>
<dbReference type="SUPFAM" id="SSF103481">
    <property type="entry name" value="Multidrug resistance efflux transporter EmrE"/>
    <property type="match status" value="2"/>
</dbReference>
<evidence type="ECO:0000256" key="4">
    <source>
        <dbReference type="ARBA" id="ARBA00022989"/>
    </source>
</evidence>
<dbReference type="AlphaFoldDB" id="A0A843WBZ9"/>
<feature type="transmembrane region" description="Helical" evidence="6">
    <location>
        <begin position="219"/>
        <end position="240"/>
    </location>
</feature>
<evidence type="ECO:0000256" key="6">
    <source>
        <dbReference type="RuleBase" id="RU363077"/>
    </source>
</evidence>
<evidence type="ECO:0000256" key="7">
    <source>
        <dbReference type="SAM" id="MobiDB-lite"/>
    </source>
</evidence>
<evidence type="ECO:0000256" key="3">
    <source>
        <dbReference type="ARBA" id="ARBA00022692"/>
    </source>
</evidence>
<feature type="transmembrane region" description="Helical" evidence="6">
    <location>
        <begin position="132"/>
        <end position="152"/>
    </location>
</feature>
<evidence type="ECO:0000256" key="5">
    <source>
        <dbReference type="ARBA" id="ARBA00023136"/>
    </source>
</evidence>
<evidence type="ECO:0000259" key="8">
    <source>
        <dbReference type="Pfam" id="PF00892"/>
    </source>
</evidence>